<organism evidence="1 2">
    <name type="scientific">Panagrolaimus sp. ES5</name>
    <dbReference type="NCBI Taxonomy" id="591445"/>
    <lineage>
        <taxon>Eukaryota</taxon>
        <taxon>Metazoa</taxon>
        <taxon>Ecdysozoa</taxon>
        <taxon>Nematoda</taxon>
        <taxon>Chromadorea</taxon>
        <taxon>Rhabditida</taxon>
        <taxon>Tylenchina</taxon>
        <taxon>Panagrolaimomorpha</taxon>
        <taxon>Panagrolaimoidea</taxon>
        <taxon>Panagrolaimidae</taxon>
        <taxon>Panagrolaimus</taxon>
    </lineage>
</organism>
<evidence type="ECO:0000313" key="1">
    <source>
        <dbReference type="Proteomes" id="UP000887579"/>
    </source>
</evidence>
<evidence type="ECO:0000313" key="2">
    <source>
        <dbReference type="WBParaSite" id="ES5_v2.g17301.t1"/>
    </source>
</evidence>
<reference evidence="2" key="1">
    <citation type="submission" date="2022-11" db="UniProtKB">
        <authorList>
            <consortium name="WormBaseParasite"/>
        </authorList>
    </citation>
    <scope>IDENTIFICATION</scope>
</reference>
<accession>A0AC34FJ72</accession>
<name>A0AC34FJ72_9BILA</name>
<dbReference type="Proteomes" id="UP000887579">
    <property type="component" value="Unplaced"/>
</dbReference>
<proteinExistence type="predicted"/>
<sequence>MSNLKATICLALFVAINAWPTSIQHSPSKSSSPSSCTSGESFVKNQILYDCINENGKSHAKPIGCAPEGDKEKTIVKAGDTFTNEHFKYQCDEENDALVLKVINCIDSTGTEVDIGSFFTTEDENGNHQTTECFGDYFKAKKTVLQWTKCTLPSGAKVTEGNFHVQPLTSKTTSNKPPLQKGEILSCIRNGKEVGLKCTGCVSEHTSVHVGVSGYVEVKGQWTQCRRTKDGCRLINVTRNCCTIDGQWALVGEVVYSTSGEAFLCDSSSTYSSFNGLKGCILPEGSVKKFQEVWKDEDVMKRCYWKNGPNGPAEDLIVSYACIRGEETFPENKIIQRENGDYEKCARGFDGELGFRKLNDKELKEFIKRKVAFNN</sequence>
<protein>
    <submittedName>
        <fullName evidence="2">Luciferase</fullName>
    </submittedName>
</protein>
<dbReference type="WBParaSite" id="ES5_v2.g17301.t1">
    <property type="protein sequence ID" value="ES5_v2.g17301.t1"/>
    <property type="gene ID" value="ES5_v2.g17301"/>
</dbReference>